<organism evidence="2 3">
    <name type="scientific">Qipengyuania qiaonensis</name>
    <dbReference type="NCBI Taxonomy" id="2867240"/>
    <lineage>
        <taxon>Bacteria</taxon>
        <taxon>Pseudomonadati</taxon>
        <taxon>Pseudomonadota</taxon>
        <taxon>Alphaproteobacteria</taxon>
        <taxon>Sphingomonadales</taxon>
        <taxon>Erythrobacteraceae</taxon>
        <taxon>Qipengyuania</taxon>
    </lineage>
</organism>
<dbReference type="PROSITE" id="PS51257">
    <property type="entry name" value="PROKAR_LIPOPROTEIN"/>
    <property type="match status" value="1"/>
</dbReference>
<reference evidence="2 3" key="1">
    <citation type="submission" date="2021-08" db="EMBL/GenBank/DDBJ databases">
        <title>Comparative Genomics Analysis of the Genus Qipengyuania Reveals Extensive Genetic Diversity and Metabolic Versatility, Including the Description of Fifteen Novel Species.</title>
        <authorList>
            <person name="Liu Y."/>
        </authorList>
    </citation>
    <scope>NUCLEOTIDE SEQUENCE [LARGE SCALE GENOMIC DNA]</scope>
    <source>
        <strain evidence="2 3">6D47A</strain>
    </source>
</reference>
<name>A0ABS7J3T3_9SPHN</name>
<sequence length="363" mass="38911">MTLPERPLSLLPRWAALMLLVATLVACIGNAFALEIRNTAHEADIEQRLERGERVDMDLYRAINARVAAHEDYYRAAAAEHREFAMPTSPFVTVRTPVLAWTSVLWSEDVWRMIAVFLWGANTLAWFAALSDRGRFSRFAAAGLAGIFGMVAFIDDIPFSHEILAGMMLSLTLALSAGRLWVGGLVLAVFAIALRELALPFLFAWGAVALVAGERDKVLVLVGALALLGLGLALHAASVAAVRESGDLVSPGWTGALGPALALYGVHVTTLLQTLPVWLAGPLGVLALLGWFAVGGRLGAFASLWFAGFIAAVAIFARQENFYWMGLFVPAYGIGLAFVPRALADLAAAIRRQPSASPMSASR</sequence>
<evidence type="ECO:0008006" key="4">
    <source>
        <dbReference type="Google" id="ProtNLM"/>
    </source>
</evidence>
<gene>
    <name evidence="2" type="ORF">K3174_05545</name>
</gene>
<feature type="transmembrane region" description="Helical" evidence="1">
    <location>
        <begin position="218"/>
        <end position="241"/>
    </location>
</feature>
<dbReference type="RefSeq" id="WP_221556484.1">
    <property type="nucleotide sequence ID" value="NZ_JAIGNO010000002.1"/>
</dbReference>
<accession>A0ABS7J3T3</accession>
<feature type="transmembrane region" description="Helical" evidence="1">
    <location>
        <begin position="163"/>
        <end position="182"/>
    </location>
</feature>
<evidence type="ECO:0000313" key="3">
    <source>
        <dbReference type="Proteomes" id="UP000755104"/>
    </source>
</evidence>
<feature type="transmembrane region" description="Helical" evidence="1">
    <location>
        <begin position="14"/>
        <end position="34"/>
    </location>
</feature>
<keyword evidence="1" id="KW-0472">Membrane</keyword>
<feature type="transmembrane region" description="Helical" evidence="1">
    <location>
        <begin position="136"/>
        <end position="154"/>
    </location>
</feature>
<dbReference type="EMBL" id="JAIGNO010000002">
    <property type="protein sequence ID" value="MBX7481985.1"/>
    <property type="molecule type" value="Genomic_DNA"/>
</dbReference>
<feature type="transmembrane region" description="Helical" evidence="1">
    <location>
        <begin position="188"/>
        <end position="211"/>
    </location>
</feature>
<feature type="transmembrane region" description="Helical" evidence="1">
    <location>
        <begin position="298"/>
        <end position="317"/>
    </location>
</feature>
<comment type="caution">
    <text evidence="2">The sequence shown here is derived from an EMBL/GenBank/DDBJ whole genome shotgun (WGS) entry which is preliminary data.</text>
</comment>
<proteinExistence type="predicted"/>
<evidence type="ECO:0000256" key="1">
    <source>
        <dbReference type="SAM" id="Phobius"/>
    </source>
</evidence>
<evidence type="ECO:0000313" key="2">
    <source>
        <dbReference type="EMBL" id="MBX7481985.1"/>
    </source>
</evidence>
<feature type="transmembrane region" description="Helical" evidence="1">
    <location>
        <begin position="261"/>
        <end position="291"/>
    </location>
</feature>
<protein>
    <recommendedName>
        <fullName evidence="4">DUF2029 domain-containing protein</fullName>
    </recommendedName>
</protein>
<keyword evidence="3" id="KW-1185">Reference proteome</keyword>
<feature type="transmembrane region" description="Helical" evidence="1">
    <location>
        <begin position="323"/>
        <end position="344"/>
    </location>
</feature>
<dbReference type="Proteomes" id="UP000755104">
    <property type="component" value="Unassembled WGS sequence"/>
</dbReference>
<keyword evidence="1" id="KW-0812">Transmembrane</keyword>
<keyword evidence="1" id="KW-1133">Transmembrane helix</keyword>